<accession>A0A6J4M3U1</accession>
<feature type="domain" description="Glycosyltransferase family 28 N-terminal" evidence="1">
    <location>
        <begin position="3"/>
        <end position="145"/>
    </location>
</feature>
<dbReference type="PANTHER" id="PTHR48050">
    <property type="entry name" value="STEROL 3-BETA-GLUCOSYLTRANSFERASE"/>
    <property type="match status" value="1"/>
</dbReference>
<protein>
    <submittedName>
        <fullName evidence="3">UDP-glucose:sterol glucosyltransferase</fullName>
    </submittedName>
</protein>
<dbReference type="SUPFAM" id="SSF53756">
    <property type="entry name" value="UDP-Glycosyltransferase/glycogen phosphorylase"/>
    <property type="match status" value="1"/>
</dbReference>
<dbReference type="Pfam" id="PF03033">
    <property type="entry name" value="Glyco_transf_28"/>
    <property type="match status" value="1"/>
</dbReference>
<dbReference type="GO" id="GO:0008194">
    <property type="term" value="F:UDP-glycosyltransferase activity"/>
    <property type="evidence" value="ECO:0007669"/>
    <property type="project" value="InterPro"/>
</dbReference>
<dbReference type="InterPro" id="IPR050426">
    <property type="entry name" value="Glycosyltransferase_28"/>
</dbReference>
<dbReference type="InterPro" id="IPR004276">
    <property type="entry name" value="GlycoTrans_28_N"/>
</dbReference>
<evidence type="ECO:0000259" key="1">
    <source>
        <dbReference type="Pfam" id="PF03033"/>
    </source>
</evidence>
<dbReference type="Gene3D" id="3.40.50.2000">
    <property type="entry name" value="Glycogen Phosphorylase B"/>
    <property type="match status" value="2"/>
</dbReference>
<dbReference type="Pfam" id="PF06722">
    <property type="entry name" value="EryCIII-like_C"/>
    <property type="match status" value="1"/>
</dbReference>
<name>A0A6J4M3U1_9BACT</name>
<gene>
    <name evidence="3" type="ORF">AVDCRST_MAG11-3415</name>
</gene>
<dbReference type="PANTHER" id="PTHR48050:SF13">
    <property type="entry name" value="STEROL 3-BETA-GLUCOSYLTRANSFERASE UGT80A2"/>
    <property type="match status" value="1"/>
</dbReference>
<evidence type="ECO:0000259" key="2">
    <source>
        <dbReference type="Pfam" id="PF06722"/>
    </source>
</evidence>
<organism evidence="3">
    <name type="scientific">uncultured Gemmatimonadaceae bacterium</name>
    <dbReference type="NCBI Taxonomy" id="246130"/>
    <lineage>
        <taxon>Bacteria</taxon>
        <taxon>Pseudomonadati</taxon>
        <taxon>Gemmatimonadota</taxon>
        <taxon>Gemmatimonadia</taxon>
        <taxon>Gemmatimonadales</taxon>
        <taxon>Gemmatimonadaceae</taxon>
        <taxon>environmental samples</taxon>
    </lineage>
</organism>
<reference evidence="3" key="1">
    <citation type="submission" date="2020-02" db="EMBL/GenBank/DDBJ databases">
        <authorList>
            <person name="Meier V. D."/>
        </authorList>
    </citation>
    <scope>NUCLEOTIDE SEQUENCE</scope>
    <source>
        <strain evidence="3">AVDCRST_MAG11</strain>
    </source>
</reference>
<dbReference type="GO" id="GO:0016758">
    <property type="term" value="F:hexosyltransferase activity"/>
    <property type="evidence" value="ECO:0007669"/>
    <property type="project" value="InterPro"/>
</dbReference>
<dbReference type="InterPro" id="IPR010610">
    <property type="entry name" value="EryCIII-like_C"/>
</dbReference>
<dbReference type="EMBL" id="CADCTU010000742">
    <property type="protein sequence ID" value="CAA9349125.1"/>
    <property type="molecule type" value="Genomic_DNA"/>
</dbReference>
<dbReference type="FunFam" id="3.40.50.2000:FF:000009">
    <property type="entry name" value="Sterol 3-beta-glucosyltransferase UGT80A2"/>
    <property type="match status" value="1"/>
</dbReference>
<sequence>MRIAIITAGSRGDVQPYVALALGLQRAGHLVRVATHETFRGFVTGHGLEFAPVAGDPRAVLRSRAAERWLATGRNRNVLGFVRELRALAPALVEGSLADYWQAMQGADALVFSVVGVASLHVAERLDVPAFAAFLQPFTRTREFPAIGLPQRLRLGGAFNLATHAVAEQAMWRPFRRQVGAWRRETLGLAEERALTPHGQMAARGVPTLYGFSRHVVPRPADWGAAVHLTGYWFLDAPAGYEPPPALRDFLAAGPPPVYLGFGSMTPQGADALTRTMLGALERAGLRGVLLRGWGSLGAGALPPWAIAVDDVPHEWLFPRMAAVVHHGGAGTTAAGLRSGVPSLVVPLGFDQPYWGWRVAQLGVGPRPIARKRLTVERLARALREATGDEAMRERAARLGAAIRAEDGVGAAVEVIDAGVRAG</sequence>
<feature type="domain" description="Erythromycin biosynthesis protein CIII-like C-terminal" evidence="2">
    <location>
        <begin position="300"/>
        <end position="403"/>
    </location>
</feature>
<dbReference type="AlphaFoldDB" id="A0A6J4M3U1"/>
<keyword evidence="3" id="KW-0808">Transferase</keyword>
<dbReference type="GO" id="GO:0033072">
    <property type="term" value="P:vancomycin biosynthetic process"/>
    <property type="evidence" value="ECO:0007669"/>
    <property type="project" value="UniProtKB-ARBA"/>
</dbReference>
<proteinExistence type="predicted"/>
<evidence type="ECO:0000313" key="3">
    <source>
        <dbReference type="EMBL" id="CAA9349125.1"/>
    </source>
</evidence>
<dbReference type="InterPro" id="IPR002213">
    <property type="entry name" value="UDP_glucos_trans"/>
</dbReference>
<dbReference type="GO" id="GO:0005975">
    <property type="term" value="P:carbohydrate metabolic process"/>
    <property type="evidence" value="ECO:0007669"/>
    <property type="project" value="InterPro"/>
</dbReference>
<dbReference type="CDD" id="cd03784">
    <property type="entry name" value="GT1_Gtf-like"/>
    <property type="match status" value="1"/>
</dbReference>